<accession>A0A8R1EW64</accession>
<feature type="compositionally biased region" description="Polar residues" evidence="1">
    <location>
        <begin position="50"/>
        <end position="59"/>
    </location>
</feature>
<evidence type="ECO:0000256" key="1">
    <source>
        <dbReference type="SAM" id="MobiDB-lite"/>
    </source>
</evidence>
<reference evidence="2" key="2">
    <citation type="submission" date="2022-06" db="UniProtKB">
        <authorList>
            <consortium name="EnsemblMetazoa"/>
        </authorList>
    </citation>
    <scope>IDENTIFICATION</scope>
    <source>
        <strain evidence="2">DF5081</strain>
    </source>
</reference>
<dbReference type="AlphaFoldDB" id="A0A8R1EW64"/>
<organism evidence="2 3">
    <name type="scientific">Caenorhabditis japonica</name>
    <dbReference type="NCBI Taxonomy" id="281687"/>
    <lineage>
        <taxon>Eukaryota</taxon>
        <taxon>Metazoa</taxon>
        <taxon>Ecdysozoa</taxon>
        <taxon>Nematoda</taxon>
        <taxon>Chromadorea</taxon>
        <taxon>Rhabditida</taxon>
        <taxon>Rhabditina</taxon>
        <taxon>Rhabditomorpha</taxon>
        <taxon>Rhabditoidea</taxon>
        <taxon>Rhabditidae</taxon>
        <taxon>Peloderinae</taxon>
        <taxon>Caenorhabditis</taxon>
    </lineage>
</organism>
<evidence type="ECO:0000313" key="2">
    <source>
        <dbReference type="EnsemblMetazoa" id="CJA41818.1"/>
    </source>
</evidence>
<dbReference type="Proteomes" id="UP000005237">
    <property type="component" value="Unassembled WGS sequence"/>
</dbReference>
<feature type="region of interest" description="Disordered" evidence="1">
    <location>
        <begin position="50"/>
        <end position="74"/>
    </location>
</feature>
<proteinExistence type="predicted"/>
<name>A0A8R1EW64_CAEJA</name>
<keyword evidence="3" id="KW-1185">Reference proteome</keyword>
<sequence>MASPPSGMTPSNCPIACVGTVSYADDAEKSGDNEVQVDIRNPTIKVKVSDSTTQSVYQENDQRNDLELDDEQSPELRDDQVHRVNVLGFQSTVSIGTYSGAFSENLSSFVGLFKDQMRAADAEASETAQVYAFMSFSVGNARDRAEEILNGKADATVDQLVADLKATFESELTKNRLRSTIIESECLQNKYFNAKKDKLLRKKARDAFLNCLDDTIWYNVKNKDPKTCKEAFDEAICQEILREDRLASQQYAPTVALLEEMISFKNDWYKSQEGQKNWHNN</sequence>
<reference evidence="3" key="1">
    <citation type="submission" date="2010-08" db="EMBL/GenBank/DDBJ databases">
        <authorList>
            <consortium name="Caenorhabditis japonica Sequencing Consortium"/>
            <person name="Wilson R.K."/>
        </authorList>
    </citation>
    <scope>NUCLEOTIDE SEQUENCE [LARGE SCALE GENOMIC DNA]</scope>
    <source>
        <strain evidence="3">DF5081</strain>
    </source>
</reference>
<dbReference type="EnsemblMetazoa" id="CJA41818.1">
    <property type="protein sequence ID" value="CJA41818.1"/>
    <property type="gene ID" value="WBGene00217666"/>
</dbReference>
<protein>
    <submittedName>
        <fullName evidence="2">Uncharacterized protein</fullName>
    </submittedName>
</protein>
<evidence type="ECO:0000313" key="3">
    <source>
        <dbReference type="Proteomes" id="UP000005237"/>
    </source>
</evidence>